<keyword evidence="1" id="KW-1133">Transmembrane helix</keyword>
<organism evidence="2 3">
    <name type="scientific">Aquarana catesbeiana</name>
    <name type="common">American bullfrog</name>
    <name type="synonym">Rana catesbeiana</name>
    <dbReference type="NCBI Taxonomy" id="8400"/>
    <lineage>
        <taxon>Eukaryota</taxon>
        <taxon>Metazoa</taxon>
        <taxon>Chordata</taxon>
        <taxon>Craniata</taxon>
        <taxon>Vertebrata</taxon>
        <taxon>Euteleostomi</taxon>
        <taxon>Amphibia</taxon>
        <taxon>Batrachia</taxon>
        <taxon>Anura</taxon>
        <taxon>Neobatrachia</taxon>
        <taxon>Ranoidea</taxon>
        <taxon>Ranidae</taxon>
        <taxon>Aquarana</taxon>
    </lineage>
</organism>
<keyword evidence="1" id="KW-0812">Transmembrane</keyword>
<evidence type="ECO:0000313" key="2">
    <source>
        <dbReference type="EMBL" id="PIO36801.1"/>
    </source>
</evidence>
<sequence>MFVAASLSVNATGSLLMLRETSLLPSIPGLPALITMLFAPVIELRVDDMRREYTGALCGLGWHCRNLAVWPEHDIELAFDVRFTTEDLVKINMIRSAINRLVCCSLGGSVSNECTGRLQEDIREQLLRYDSFYIHSKLKFLALCLYVSKVATIGQCLFTIHLAQNLLVSIAYIFVLLQFVL</sequence>
<dbReference type="EMBL" id="KV925806">
    <property type="protein sequence ID" value="PIO36801.1"/>
    <property type="molecule type" value="Genomic_DNA"/>
</dbReference>
<name>A0A2G9SBK8_AQUCT</name>
<keyword evidence="1" id="KW-0472">Membrane</keyword>
<keyword evidence="3" id="KW-1185">Reference proteome</keyword>
<reference evidence="3" key="1">
    <citation type="journal article" date="2017" name="Nat. Commun.">
        <title>The North American bullfrog draft genome provides insight into hormonal regulation of long noncoding RNA.</title>
        <authorList>
            <person name="Hammond S.A."/>
            <person name="Warren R.L."/>
            <person name="Vandervalk B.P."/>
            <person name="Kucuk E."/>
            <person name="Khan H."/>
            <person name="Gibb E.A."/>
            <person name="Pandoh P."/>
            <person name="Kirk H."/>
            <person name="Zhao Y."/>
            <person name="Jones M."/>
            <person name="Mungall A.J."/>
            <person name="Coope R."/>
            <person name="Pleasance S."/>
            <person name="Moore R.A."/>
            <person name="Holt R.A."/>
            <person name="Round J.M."/>
            <person name="Ohora S."/>
            <person name="Walle B.V."/>
            <person name="Veldhoen N."/>
            <person name="Helbing C.C."/>
            <person name="Birol I."/>
        </authorList>
    </citation>
    <scope>NUCLEOTIDE SEQUENCE [LARGE SCALE GENOMIC DNA]</scope>
</reference>
<evidence type="ECO:0000313" key="3">
    <source>
        <dbReference type="Proteomes" id="UP000228934"/>
    </source>
</evidence>
<gene>
    <name evidence="2" type="ORF">AB205_0209530</name>
</gene>
<protein>
    <submittedName>
        <fullName evidence="2">Uncharacterized protein</fullName>
    </submittedName>
</protein>
<feature type="transmembrane region" description="Helical" evidence="1">
    <location>
        <begin position="23"/>
        <end position="42"/>
    </location>
</feature>
<dbReference type="AlphaFoldDB" id="A0A2G9SBK8"/>
<evidence type="ECO:0000256" key="1">
    <source>
        <dbReference type="SAM" id="Phobius"/>
    </source>
</evidence>
<dbReference type="OrthoDB" id="66977at2759"/>
<dbReference type="Proteomes" id="UP000228934">
    <property type="component" value="Unassembled WGS sequence"/>
</dbReference>
<feature type="transmembrane region" description="Helical" evidence="1">
    <location>
        <begin position="156"/>
        <end position="180"/>
    </location>
</feature>
<accession>A0A2G9SBK8</accession>
<proteinExistence type="predicted"/>